<dbReference type="Proteomes" id="UP000076532">
    <property type="component" value="Unassembled WGS sequence"/>
</dbReference>
<name>A0A166W632_9AGAM</name>
<organism evidence="2 3">
    <name type="scientific">Athelia psychrophila</name>
    <dbReference type="NCBI Taxonomy" id="1759441"/>
    <lineage>
        <taxon>Eukaryota</taxon>
        <taxon>Fungi</taxon>
        <taxon>Dikarya</taxon>
        <taxon>Basidiomycota</taxon>
        <taxon>Agaricomycotina</taxon>
        <taxon>Agaricomycetes</taxon>
        <taxon>Agaricomycetidae</taxon>
        <taxon>Atheliales</taxon>
        <taxon>Atheliaceae</taxon>
        <taxon>Athelia</taxon>
    </lineage>
</organism>
<evidence type="ECO:0000313" key="2">
    <source>
        <dbReference type="EMBL" id="KZP33420.1"/>
    </source>
</evidence>
<evidence type="ECO:0000313" key="3">
    <source>
        <dbReference type="Proteomes" id="UP000076532"/>
    </source>
</evidence>
<protein>
    <submittedName>
        <fullName evidence="2">Uncharacterized protein</fullName>
    </submittedName>
</protein>
<dbReference type="EMBL" id="KV417482">
    <property type="protein sequence ID" value="KZP33420.1"/>
    <property type="molecule type" value="Genomic_DNA"/>
</dbReference>
<dbReference type="AlphaFoldDB" id="A0A166W632"/>
<feature type="chain" id="PRO_5007881616" evidence="1">
    <location>
        <begin position="18"/>
        <end position="170"/>
    </location>
</feature>
<reference evidence="2 3" key="1">
    <citation type="journal article" date="2016" name="Mol. Biol. Evol.">
        <title>Comparative Genomics of Early-Diverging Mushroom-Forming Fungi Provides Insights into the Origins of Lignocellulose Decay Capabilities.</title>
        <authorList>
            <person name="Nagy L.G."/>
            <person name="Riley R."/>
            <person name="Tritt A."/>
            <person name="Adam C."/>
            <person name="Daum C."/>
            <person name="Floudas D."/>
            <person name="Sun H."/>
            <person name="Yadav J.S."/>
            <person name="Pangilinan J."/>
            <person name="Larsson K.H."/>
            <person name="Matsuura K."/>
            <person name="Barry K."/>
            <person name="Labutti K."/>
            <person name="Kuo R."/>
            <person name="Ohm R.A."/>
            <person name="Bhattacharya S.S."/>
            <person name="Shirouzu T."/>
            <person name="Yoshinaga Y."/>
            <person name="Martin F.M."/>
            <person name="Grigoriev I.V."/>
            <person name="Hibbett D.S."/>
        </authorList>
    </citation>
    <scope>NUCLEOTIDE SEQUENCE [LARGE SCALE GENOMIC DNA]</scope>
    <source>
        <strain evidence="2 3">CBS 109695</strain>
    </source>
</reference>
<feature type="signal peptide" evidence="1">
    <location>
        <begin position="1"/>
        <end position="17"/>
    </location>
</feature>
<evidence type="ECO:0000256" key="1">
    <source>
        <dbReference type="SAM" id="SignalP"/>
    </source>
</evidence>
<gene>
    <name evidence="2" type="ORF">FIBSPDRAFT_847333</name>
</gene>
<proteinExistence type="predicted"/>
<accession>A0A166W632</accession>
<keyword evidence="1" id="KW-0732">Signal</keyword>
<keyword evidence="3" id="KW-1185">Reference proteome</keyword>
<sequence>MMLLCLIQDWLINMTHSCNGLVCLCMPATGVFQRLAASSRRYRTGPTCWIGWVSNDCQQSCLITEMHDLDGSTGKSEQDRRTYGEGPLSRTCNFGLRARYAYIDSALDTRPTLLNSHSEPLTDDVRFRAPGTTALLVAFPQYHMHLRTAETFALVCICIPLVTDSTTGRR</sequence>